<protein>
    <submittedName>
        <fullName evidence="6">LAM_G_DOMAIN domain-containing protein</fullName>
    </submittedName>
</protein>
<organism evidence="6">
    <name type="scientific">Gongylonema pulchrum</name>
    <dbReference type="NCBI Taxonomy" id="637853"/>
    <lineage>
        <taxon>Eukaryota</taxon>
        <taxon>Metazoa</taxon>
        <taxon>Ecdysozoa</taxon>
        <taxon>Nematoda</taxon>
        <taxon>Chromadorea</taxon>
        <taxon>Rhabditida</taxon>
        <taxon>Spirurina</taxon>
        <taxon>Spiruromorpha</taxon>
        <taxon>Spiruroidea</taxon>
        <taxon>Gongylonematidae</taxon>
        <taxon>Gongylonema</taxon>
    </lineage>
</organism>
<evidence type="ECO:0000313" key="5">
    <source>
        <dbReference type="Proteomes" id="UP000271098"/>
    </source>
</evidence>
<dbReference type="OrthoDB" id="10614088at2759"/>
<evidence type="ECO:0000259" key="3">
    <source>
        <dbReference type="PROSITE" id="PS50025"/>
    </source>
</evidence>
<evidence type="ECO:0000256" key="1">
    <source>
        <dbReference type="PROSITE-ProRule" id="PRU00122"/>
    </source>
</evidence>
<name>A0A183EHV3_9BILA</name>
<feature type="region of interest" description="Disordered" evidence="2">
    <location>
        <begin position="123"/>
        <end position="188"/>
    </location>
</feature>
<gene>
    <name evidence="4" type="ORF">GPUH_LOCUS20544</name>
</gene>
<dbReference type="PROSITE" id="PS50025">
    <property type="entry name" value="LAM_G_DOMAIN"/>
    <property type="match status" value="1"/>
</dbReference>
<evidence type="ECO:0000313" key="4">
    <source>
        <dbReference type="EMBL" id="VDN36276.1"/>
    </source>
</evidence>
<proteinExistence type="predicted"/>
<dbReference type="SUPFAM" id="SSF49899">
    <property type="entry name" value="Concanavalin A-like lectins/glucanases"/>
    <property type="match status" value="1"/>
</dbReference>
<dbReference type="InterPro" id="IPR001791">
    <property type="entry name" value="Laminin_G"/>
</dbReference>
<dbReference type="EMBL" id="UYRT01090637">
    <property type="protein sequence ID" value="VDN36276.1"/>
    <property type="molecule type" value="Genomic_DNA"/>
</dbReference>
<dbReference type="InterPro" id="IPR013320">
    <property type="entry name" value="ConA-like_dom_sf"/>
</dbReference>
<dbReference type="AlphaFoldDB" id="A0A183EHV3"/>
<evidence type="ECO:0000313" key="6">
    <source>
        <dbReference type="WBParaSite" id="GPUH_0002056901-mRNA-1"/>
    </source>
</evidence>
<evidence type="ECO:0000256" key="2">
    <source>
        <dbReference type="SAM" id="MobiDB-lite"/>
    </source>
</evidence>
<dbReference type="Proteomes" id="UP000271098">
    <property type="component" value="Unassembled WGS sequence"/>
</dbReference>
<feature type="domain" description="Laminin G" evidence="3">
    <location>
        <begin position="1"/>
        <end position="100"/>
    </location>
</feature>
<comment type="caution">
    <text evidence="1">Lacks conserved residue(s) required for the propagation of feature annotation.</text>
</comment>
<keyword evidence="5" id="KW-1185">Reference proteome</keyword>
<reference evidence="4 5" key="2">
    <citation type="submission" date="2018-11" db="EMBL/GenBank/DDBJ databases">
        <authorList>
            <consortium name="Pathogen Informatics"/>
        </authorList>
    </citation>
    <scope>NUCLEOTIDE SEQUENCE [LARGE SCALE GENOMIC DNA]</scope>
</reference>
<accession>A0A183EHV3</accession>
<sequence length="228" mass="26401">MEVLIASNLDDSKWHRLSMQISEDQKLIRVEIDGHGKEIRSEEQLPTLISSSLKFLSLGQKDLGTFTGCFRRFIVNNQAQNFDASERKLLTQQVNRAKSCERNRRESDFADIRQLKAALRTPVYSPEHRYSSSECSIQEPDRRRRRRSQKRPLQLLSTPNLEPPDTTKRRHSSGSESESVTGIRVPHGLERFRAPRSMFAADSEESSVDGWLKMRENLQRLAQFSHYV</sequence>
<dbReference type="Gene3D" id="2.60.120.200">
    <property type="match status" value="1"/>
</dbReference>
<dbReference type="WBParaSite" id="GPUH_0002056901-mRNA-1">
    <property type="protein sequence ID" value="GPUH_0002056901-mRNA-1"/>
    <property type="gene ID" value="GPUH_0002056901"/>
</dbReference>
<reference evidence="6" key="1">
    <citation type="submission" date="2016-06" db="UniProtKB">
        <authorList>
            <consortium name="WormBaseParasite"/>
        </authorList>
    </citation>
    <scope>IDENTIFICATION</scope>
</reference>